<dbReference type="InterPro" id="IPR018089">
    <property type="entry name" value="OMPdecase_AS"/>
</dbReference>
<sequence>MTESIYLALDFPSWELTESFLIRNDLQGIPVKIGMELYYREGPSIIEKLRKNNHTIFLDLKLHDIPTTVMRAMKILSSLEVDMVNVHALGGSEMIHYAKEGLISGNSTNHPKLIAVTVVTSMDNRQLNKELLIPGDLTNMTIHLAGLAKENGADGVVCSVHEAKQIKEDCGDLFLTVTPGIRLHQTNTDDQKRIATPIYARENGADYLVIGRSVTNAKNPRLAYDQAVKEWGK</sequence>
<evidence type="ECO:0000259" key="13">
    <source>
        <dbReference type="SMART" id="SM00934"/>
    </source>
</evidence>
<evidence type="ECO:0000256" key="1">
    <source>
        <dbReference type="ARBA" id="ARBA00002356"/>
    </source>
</evidence>
<feature type="binding site" evidence="9 11">
    <location>
        <position position="212"/>
    </location>
    <ligand>
        <name>substrate</name>
    </ligand>
</feature>
<evidence type="ECO:0000256" key="12">
    <source>
        <dbReference type="RuleBase" id="RU000512"/>
    </source>
</evidence>
<dbReference type="InterPro" id="IPR013785">
    <property type="entry name" value="Aldolase_TIM"/>
</dbReference>
<feature type="binding site" evidence="9 11">
    <location>
        <position position="120"/>
    </location>
    <ligand>
        <name>substrate</name>
    </ligand>
</feature>
<feature type="binding site" evidence="9 11">
    <location>
        <position position="10"/>
    </location>
    <ligand>
        <name>substrate</name>
    </ligand>
</feature>
<dbReference type="Gene3D" id="3.20.20.70">
    <property type="entry name" value="Aldolase class I"/>
    <property type="match status" value="1"/>
</dbReference>
<evidence type="ECO:0000256" key="4">
    <source>
        <dbReference type="ARBA" id="ARBA00022793"/>
    </source>
</evidence>
<comment type="similarity">
    <text evidence="8 9">Belongs to the OMP decarboxylase family. Type 1 subfamily.</text>
</comment>
<comment type="catalytic activity">
    <reaction evidence="7 9 12">
        <text>orotidine 5'-phosphate + H(+) = UMP + CO2</text>
        <dbReference type="Rhea" id="RHEA:11596"/>
        <dbReference type="ChEBI" id="CHEBI:15378"/>
        <dbReference type="ChEBI" id="CHEBI:16526"/>
        <dbReference type="ChEBI" id="CHEBI:57538"/>
        <dbReference type="ChEBI" id="CHEBI:57865"/>
        <dbReference type="EC" id="4.1.1.23"/>
    </reaction>
</comment>
<evidence type="ECO:0000256" key="8">
    <source>
        <dbReference type="ARBA" id="ARBA00061012"/>
    </source>
</evidence>
<dbReference type="FunFam" id="3.20.20.70:FF:000015">
    <property type="entry name" value="Orotidine 5'-phosphate decarboxylase"/>
    <property type="match status" value="1"/>
</dbReference>
<dbReference type="GO" id="GO:0006207">
    <property type="term" value="P:'de novo' pyrimidine nucleobase biosynthetic process"/>
    <property type="evidence" value="ECO:0007669"/>
    <property type="project" value="InterPro"/>
</dbReference>
<comment type="caution">
    <text evidence="14">The sequence shown here is derived from an EMBL/GenBank/DDBJ whole genome shotgun (WGS) entry which is preliminary data.</text>
</comment>
<feature type="domain" description="Orotidine 5'-phosphate decarboxylase" evidence="13">
    <location>
        <begin position="4"/>
        <end position="227"/>
    </location>
</feature>
<dbReference type="EC" id="4.1.1.23" evidence="9"/>
<dbReference type="InterPro" id="IPR014732">
    <property type="entry name" value="OMPdecase"/>
</dbReference>
<dbReference type="NCBIfam" id="NF001273">
    <property type="entry name" value="PRK00230.1"/>
    <property type="match status" value="1"/>
</dbReference>
<proteinExistence type="inferred from homology"/>
<feature type="binding site" evidence="9 11">
    <location>
        <position position="182"/>
    </location>
    <ligand>
        <name>substrate</name>
    </ligand>
</feature>
<organism evidence="14 15">
    <name type="scientific">Ornithinibacillus bavariensis</name>
    <dbReference type="NCBI Taxonomy" id="545502"/>
    <lineage>
        <taxon>Bacteria</taxon>
        <taxon>Bacillati</taxon>
        <taxon>Bacillota</taxon>
        <taxon>Bacilli</taxon>
        <taxon>Bacillales</taxon>
        <taxon>Bacillaceae</taxon>
        <taxon>Ornithinibacillus</taxon>
    </lineage>
</organism>
<feature type="active site" description="For OMPdecase activity" evidence="10">
    <location>
        <position position="64"/>
    </location>
</feature>
<dbReference type="Proteomes" id="UP000676917">
    <property type="component" value="Unassembled WGS sequence"/>
</dbReference>
<feature type="active site" description="For OMPdecase activity" evidence="10">
    <location>
        <position position="61"/>
    </location>
</feature>
<evidence type="ECO:0000256" key="5">
    <source>
        <dbReference type="ARBA" id="ARBA00022975"/>
    </source>
</evidence>
<accession>A0A919X8G1</accession>
<feature type="binding site" evidence="9 11">
    <location>
        <position position="32"/>
    </location>
    <ligand>
        <name>substrate</name>
    </ligand>
</feature>
<keyword evidence="4 9" id="KW-0210">Decarboxylase</keyword>
<dbReference type="InterPro" id="IPR011060">
    <property type="entry name" value="RibuloseP-bd_barrel"/>
</dbReference>
<evidence type="ECO:0000256" key="11">
    <source>
        <dbReference type="PIRSR" id="PIRSR614732-2"/>
    </source>
</evidence>
<evidence type="ECO:0000256" key="2">
    <source>
        <dbReference type="ARBA" id="ARBA00004861"/>
    </source>
</evidence>
<evidence type="ECO:0000256" key="9">
    <source>
        <dbReference type="HAMAP-Rule" id="MF_01200"/>
    </source>
</evidence>
<protein>
    <recommendedName>
        <fullName evidence="9">Orotidine 5'-phosphate decarboxylase</fullName>
        <ecNumber evidence="9">4.1.1.23</ecNumber>
    </recommendedName>
    <alternativeName>
        <fullName evidence="9">OMP decarboxylase</fullName>
        <shortName evidence="9">OMPDCase</shortName>
        <shortName evidence="9">OMPdecase</shortName>
    </alternativeName>
</protein>
<evidence type="ECO:0000313" key="15">
    <source>
        <dbReference type="Proteomes" id="UP000676917"/>
    </source>
</evidence>
<dbReference type="GO" id="GO:0004590">
    <property type="term" value="F:orotidine-5'-phosphate decarboxylase activity"/>
    <property type="evidence" value="ECO:0007669"/>
    <property type="project" value="UniProtKB-UniRule"/>
</dbReference>
<dbReference type="AlphaFoldDB" id="A0A919X8G1"/>
<dbReference type="GO" id="GO:0005829">
    <property type="term" value="C:cytosol"/>
    <property type="evidence" value="ECO:0007669"/>
    <property type="project" value="TreeGrafter"/>
</dbReference>
<dbReference type="SUPFAM" id="SSF51366">
    <property type="entry name" value="Ribulose-phoshate binding barrel"/>
    <property type="match status" value="1"/>
</dbReference>
<dbReference type="GO" id="GO:0044205">
    <property type="term" value="P:'de novo' UMP biosynthetic process"/>
    <property type="evidence" value="ECO:0007669"/>
    <property type="project" value="UniProtKB-UniRule"/>
</dbReference>
<dbReference type="CDD" id="cd04725">
    <property type="entry name" value="OMP_decarboxylase_like"/>
    <property type="match status" value="1"/>
</dbReference>
<comment type="subunit">
    <text evidence="3 9">Homodimer.</text>
</comment>
<feature type="binding site" evidence="9 11">
    <location>
        <position position="191"/>
    </location>
    <ligand>
        <name>substrate</name>
    </ligand>
</feature>
<dbReference type="NCBIfam" id="TIGR01740">
    <property type="entry name" value="pyrF"/>
    <property type="match status" value="1"/>
</dbReference>
<comment type="function">
    <text evidence="1 9">Catalyzes the decarboxylation of orotidine 5'-monophosphate (OMP) to uridine 5'-monophosphate (UMP).</text>
</comment>
<keyword evidence="6 9" id="KW-0456">Lyase</keyword>
<dbReference type="PANTHER" id="PTHR32119:SF2">
    <property type="entry name" value="OROTIDINE 5'-PHOSPHATE DECARBOXYLASE"/>
    <property type="match status" value="1"/>
</dbReference>
<reference evidence="14" key="1">
    <citation type="submission" date="2021-03" db="EMBL/GenBank/DDBJ databases">
        <title>Antimicrobial resistance genes in bacteria isolated from Japanese honey, and their potential for conferring macrolide and lincosamide resistance in the American foulbrood pathogen Paenibacillus larvae.</title>
        <authorList>
            <person name="Okamoto M."/>
            <person name="Kumagai M."/>
            <person name="Kanamori H."/>
            <person name="Takamatsu D."/>
        </authorList>
    </citation>
    <scope>NUCLEOTIDE SEQUENCE</scope>
    <source>
        <strain evidence="14">J43TS3</strain>
    </source>
</reference>
<name>A0A919X8G1_9BACI</name>
<keyword evidence="15" id="KW-1185">Reference proteome</keyword>
<dbReference type="EMBL" id="BORP01000001">
    <property type="protein sequence ID" value="GIO26090.1"/>
    <property type="molecule type" value="Genomic_DNA"/>
</dbReference>
<feature type="active site" description="Proton donor" evidence="9">
    <location>
        <position position="61"/>
    </location>
</feature>
<gene>
    <name evidence="9 14" type="primary">pyrF</name>
    <name evidence="14" type="ORF">J43TS3_07010</name>
</gene>
<dbReference type="PROSITE" id="PS00156">
    <property type="entry name" value="OMPDECASE"/>
    <property type="match status" value="1"/>
</dbReference>
<dbReference type="InterPro" id="IPR047596">
    <property type="entry name" value="OMPdecase_bac"/>
</dbReference>
<dbReference type="HAMAP" id="MF_01200_B">
    <property type="entry name" value="OMPdecase_type1_B"/>
    <property type="match status" value="1"/>
</dbReference>
<dbReference type="SMART" id="SM00934">
    <property type="entry name" value="OMPdecase"/>
    <property type="match status" value="1"/>
</dbReference>
<evidence type="ECO:0000256" key="6">
    <source>
        <dbReference type="ARBA" id="ARBA00023239"/>
    </source>
</evidence>
<evidence type="ECO:0000256" key="3">
    <source>
        <dbReference type="ARBA" id="ARBA00011738"/>
    </source>
</evidence>
<dbReference type="RefSeq" id="WP_212919580.1">
    <property type="nucleotide sequence ID" value="NZ_BORP01000001.1"/>
</dbReference>
<keyword evidence="5 9" id="KW-0665">Pyrimidine biosynthesis</keyword>
<evidence type="ECO:0000256" key="10">
    <source>
        <dbReference type="PIRSR" id="PIRSR614732-1"/>
    </source>
</evidence>
<feature type="active site" description="For OMPdecase activity" evidence="10">
    <location>
        <position position="59"/>
    </location>
</feature>
<evidence type="ECO:0000256" key="7">
    <source>
        <dbReference type="ARBA" id="ARBA00049157"/>
    </source>
</evidence>
<feature type="binding site" evidence="9">
    <location>
        <begin position="59"/>
        <end position="68"/>
    </location>
    <ligand>
        <name>substrate</name>
    </ligand>
</feature>
<dbReference type="InterPro" id="IPR001754">
    <property type="entry name" value="OMPdeCOase_dom"/>
</dbReference>
<dbReference type="Pfam" id="PF00215">
    <property type="entry name" value="OMPdecase"/>
    <property type="match status" value="1"/>
</dbReference>
<feature type="binding site" evidence="9 11">
    <location>
        <position position="211"/>
    </location>
    <ligand>
        <name>substrate</name>
    </ligand>
</feature>
<comment type="pathway">
    <text evidence="2 9 12">Pyrimidine metabolism; UMP biosynthesis via de novo pathway; UMP from orotate: step 2/2.</text>
</comment>
<evidence type="ECO:0000313" key="14">
    <source>
        <dbReference type="EMBL" id="GIO26090.1"/>
    </source>
</evidence>
<dbReference type="PANTHER" id="PTHR32119">
    <property type="entry name" value="OROTIDINE 5'-PHOSPHATE DECARBOXYLASE"/>
    <property type="match status" value="1"/>
</dbReference>